<dbReference type="PRINTS" id="PR00413">
    <property type="entry name" value="HADHALOGNASE"/>
</dbReference>
<proteinExistence type="inferred from homology"/>
<dbReference type="InterPro" id="IPR023214">
    <property type="entry name" value="HAD_sf"/>
</dbReference>
<dbReference type="SUPFAM" id="SSF56784">
    <property type="entry name" value="HAD-like"/>
    <property type="match status" value="1"/>
</dbReference>
<evidence type="ECO:0000256" key="3">
    <source>
        <dbReference type="ARBA" id="ARBA00022723"/>
    </source>
</evidence>
<dbReference type="SFLD" id="SFLDG01129">
    <property type="entry name" value="C1.5:_HAD__Beta-PGM__Phosphata"/>
    <property type="match status" value="1"/>
</dbReference>
<dbReference type="InterPro" id="IPR023198">
    <property type="entry name" value="PGP-like_dom2"/>
</dbReference>
<dbReference type="Gene3D" id="3.40.50.1000">
    <property type="entry name" value="HAD superfamily/HAD-like"/>
    <property type="match status" value="1"/>
</dbReference>
<dbReference type="InterPro" id="IPR006439">
    <property type="entry name" value="HAD-SF_hydro_IA"/>
</dbReference>
<dbReference type="OrthoDB" id="9782449at2"/>
<keyword evidence="6" id="KW-1185">Reference proteome</keyword>
<name>A0A1I1YKW0_9RHOB</name>
<evidence type="ECO:0000313" key="5">
    <source>
        <dbReference type="EMBL" id="SFE19668.1"/>
    </source>
</evidence>
<dbReference type="AlphaFoldDB" id="A0A1I1YKW0"/>
<dbReference type="Proteomes" id="UP000325289">
    <property type="component" value="Unassembled WGS sequence"/>
</dbReference>
<accession>A0A1I1YKW0</accession>
<gene>
    <name evidence="5" type="ORF">SAMN04515678_10776</name>
</gene>
<dbReference type="GO" id="GO:0003824">
    <property type="term" value="F:catalytic activity"/>
    <property type="evidence" value="ECO:0007669"/>
    <property type="project" value="UniProtKB-ARBA"/>
</dbReference>
<sequence>MTWRGVAWDIDGTLVDSEPLHHRVLLEVCLDHSLDLRADPAERFLGVHMDDVWLALAPQLPGVPREAWMAQIQDNYCARVARDVAPMPRAAETVRALFAAGVPQVAVSNSGRRVVEANLGALGVREQMKGVVSLDDVTRGKPAPEPYLRGAALLGLRPEHVLVVEDSATGAASGQAAGMQVAFLGDPPGGARGIAGLPDVAAMMGL</sequence>
<dbReference type="InterPro" id="IPR036412">
    <property type="entry name" value="HAD-like_sf"/>
</dbReference>
<evidence type="ECO:0000256" key="2">
    <source>
        <dbReference type="ARBA" id="ARBA00006171"/>
    </source>
</evidence>
<organism evidence="5 6">
    <name type="scientific">Roseivivax sediminis</name>
    <dbReference type="NCBI Taxonomy" id="936889"/>
    <lineage>
        <taxon>Bacteria</taxon>
        <taxon>Pseudomonadati</taxon>
        <taxon>Pseudomonadota</taxon>
        <taxon>Alphaproteobacteria</taxon>
        <taxon>Rhodobacterales</taxon>
        <taxon>Roseobacteraceae</taxon>
        <taxon>Roseivivax</taxon>
    </lineage>
</organism>
<comment type="similarity">
    <text evidence="2">Belongs to the HAD-like hydrolase superfamily. CbbY/CbbZ/Gph/YieH family.</text>
</comment>
<dbReference type="GO" id="GO:0046872">
    <property type="term" value="F:metal ion binding"/>
    <property type="evidence" value="ECO:0007669"/>
    <property type="project" value="UniProtKB-KW"/>
</dbReference>
<keyword evidence="3" id="KW-0479">Metal-binding</keyword>
<dbReference type="EMBL" id="FOMS01000007">
    <property type="protein sequence ID" value="SFE19668.1"/>
    <property type="molecule type" value="Genomic_DNA"/>
</dbReference>
<evidence type="ECO:0000256" key="1">
    <source>
        <dbReference type="ARBA" id="ARBA00001946"/>
    </source>
</evidence>
<dbReference type="SFLD" id="SFLDS00003">
    <property type="entry name" value="Haloacid_Dehalogenase"/>
    <property type="match status" value="1"/>
</dbReference>
<evidence type="ECO:0000313" key="6">
    <source>
        <dbReference type="Proteomes" id="UP000325289"/>
    </source>
</evidence>
<dbReference type="PANTHER" id="PTHR46193:SF10">
    <property type="entry name" value="6-PHOSPHOGLUCONATE PHOSPHATASE"/>
    <property type="match status" value="1"/>
</dbReference>
<dbReference type="CDD" id="cd07505">
    <property type="entry name" value="HAD_BPGM-like"/>
    <property type="match status" value="1"/>
</dbReference>
<keyword evidence="4" id="KW-0460">Magnesium</keyword>
<comment type="cofactor">
    <cofactor evidence="1">
        <name>Mg(2+)</name>
        <dbReference type="ChEBI" id="CHEBI:18420"/>
    </cofactor>
</comment>
<protein>
    <submittedName>
        <fullName evidence="5">Haloacid dehalogenase superfamily, subfamily IA, variant 3 with third motif having DD or ED</fullName>
    </submittedName>
</protein>
<evidence type="ECO:0000256" key="4">
    <source>
        <dbReference type="ARBA" id="ARBA00022842"/>
    </source>
</evidence>
<reference evidence="5 6" key="1">
    <citation type="submission" date="2016-10" db="EMBL/GenBank/DDBJ databases">
        <authorList>
            <person name="Varghese N."/>
            <person name="Submissions S."/>
        </authorList>
    </citation>
    <scope>NUCLEOTIDE SEQUENCE [LARGE SCALE GENOMIC DNA]</scope>
    <source>
        <strain evidence="6">YIM D21,KCTC 23444,ACCC 10710</strain>
    </source>
</reference>
<dbReference type="Gene3D" id="1.10.150.240">
    <property type="entry name" value="Putative phosphatase, domain 2"/>
    <property type="match status" value="1"/>
</dbReference>
<dbReference type="Pfam" id="PF00702">
    <property type="entry name" value="Hydrolase"/>
    <property type="match status" value="1"/>
</dbReference>
<dbReference type="InterPro" id="IPR051600">
    <property type="entry name" value="Beta-PGM-like"/>
</dbReference>
<dbReference type="NCBIfam" id="TIGR01509">
    <property type="entry name" value="HAD-SF-IA-v3"/>
    <property type="match status" value="1"/>
</dbReference>
<dbReference type="PANTHER" id="PTHR46193">
    <property type="entry name" value="6-PHOSPHOGLUCONATE PHOSPHATASE"/>
    <property type="match status" value="1"/>
</dbReference>